<evidence type="ECO:0000313" key="3">
    <source>
        <dbReference type="EMBL" id="WXB16389.1"/>
    </source>
</evidence>
<keyword evidence="4" id="KW-1185">Reference proteome</keyword>
<protein>
    <submittedName>
        <fullName evidence="3">Uncharacterized protein</fullName>
    </submittedName>
</protein>
<proteinExistence type="predicted"/>
<dbReference type="PROSITE" id="PS51257">
    <property type="entry name" value="PROKAR_LIPOPROTEIN"/>
    <property type="match status" value="1"/>
</dbReference>
<name>A0ABZ2LZL9_9BACT</name>
<dbReference type="SUPFAM" id="SSF63825">
    <property type="entry name" value="YWTD domain"/>
    <property type="match status" value="1"/>
</dbReference>
<reference evidence="3 4" key="1">
    <citation type="submission" date="2021-12" db="EMBL/GenBank/DDBJ databases">
        <title>Discovery of the Pendulisporaceae a myxobacterial family with distinct sporulation behavior and unique specialized metabolism.</title>
        <authorList>
            <person name="Garcia R."/>
            <person name="Popoff A."/>
            <person name="Bader C.D."/>
            <person name="Loehr J."/>
            <person name="Walesch S."/>
            <person name="Walt C."/>
            <person name="Boldt J."/>
            <person name="Bunk B."/>
            <person name="Haeckl F.J.F.P.J."/>
            <person name="Gunesch A.P."/>
            <person name="Birkelbach J."/>
            <person name="Nuebel U."/>
            <person name="Pietschmann T."/>
            <person name="Bach T."/>
            <person name="Mueller R."/>
        </authorList>
    </citation>
    <scope>NUCLEOTIDE SEQUENCE [LARGE SCALE GENOMIC DNA]</scope>
    <source>
        <strain evidence="3 4">MSr11954</strain>
    </source>
</reference>
<dbReference type="Gene3D" id="2.130.10.10">
    <property type="entry name" value="YVTN repeat-like/Quinoprotein amine dehydrogenase"/>
    <property type="match status" value="1"/>
</dbReference>
<sequence length="444" mass="47902">MLRMFISCNALVLGAFIVISCSHGDSPKSPSDDDRGGGAADWVRAPSGTEEGVIDDESNKRTFALFVGTNFRNAELSVFSFDSGSIVGRRPLEDQDSVAWADRGFGWVLERGIGKALALDRKEPWTVSKTIDLNDTPDAARLASNPHAIVVTTGTKAYVARYGVNSIKIFNASSGALGGTIDLSEFQDPRDPDGRSEVQDAVYDPATKRAYFLLERIHVTPPFPPPDYLFPCLAWPPQVVAVDATNDHVIDLNGPAPGRAIDLLGDNPDSITLDAETGRLIVADIGCYVPQDGGANVRRGRGVEAIALGTGTPSWLLHATGIQRFNGLVWVDPSRAFLSYGNDWFAWNPTQPVLGPVLPNFPRAPFYDGENHIIGLSVVTNDASAPNTSFSAVSWNLANAHVTTLATHVFQSVVPHPLYGISSAYLHKSRSGVSRIPTFRNVTY</sequence>
<dbReference type="EMBL" id="CP089984">
    <property type="protein sequence ID" value="WXB16389.1"/>
    <property type="molecule type" value="Genomic_DNA"/>
</dbReference>
<dbReference type="InterPro" id="IPR015943">
    <property type="entry name" value="WD40/YVTN_repeat-like_dom_sf"/>
</dbReference>
<feature type="signal peptide" evidence="2">
    <location>
        <begin position="1"/>
        <end position="24"/>
    </location>
</feature>
<evidence type="ECO:0000313" key="4">
    <source>
        <dbReference type="Proteomes" id="UP001370348"/>
    </source>
</evidence>
<dbReference type="RefSeq" id="WP_394826013.1">
    <property type="nucleotide sequence ID" value="NZ_CP089984.1"/>
</dbReference>
<accession>A0ABZ2LZL9</accession>
<feature type="chain" id="PRO_5047117799" evidence="2">
    <location>
        <begin position="25"/>
        <end position="444"/>
    </location>
</feature>
<organism evidence="3 4">
    <name type="scientific">Pendulispora albinea</name>
    <dbReference type="NCBI Taxonomy" id="2741071"/>
    <lineage>
        <taxon>Bacteria</taxon>
        <taxon>Pseudomonadati</taxon>
        <taxon>Myxococcota</taxon>
        <taxon>Myxococcia</taxon>
        <taxon>Myxococcales</taxon>
        <taxon>Sorangiineae</taxon>
        <taxon>Pendulisporaceae</taxon>
        <taxon>Pendulispora</taxon>
    </lineage>
</organism>
<gene>
    <name evidence="3" type="ORF">LZC94_03715</name>
</gene>
<evidence type="ECO:0000256" key="1">
    <source>
        <dbReference type="SAM" id="MobiDB-lite"/>
    </source>
</evidence>
<feature type="region of interest" description="Disordered" evidence="1">
    <location>
        <begin position="27"/>
        <end position="53"/>
    </location>
</feature>
<keyword evidence="2" id="KW-0732">Signal</keyword>
<dbReference type="Proteomes" id="UP001370348">
    <property type="component" value="Chromosome"/>
</dbReference>
<evidence type="ECO:0000256" key="2">
    <source>
        <dbReference type="SAM" id="SignalP"/>
    </source>
</evidence>